<comment type="cofactor">
    <cofactor evidence="6">
        <name>FAD</name>
        <dbReference type="ChEBI" id="CHEBI:57692"/>
    </cofactor>
</comment>
<dbReference type="EC" id="1.-.-.-" evidence="6"/>
<dbReference type="Pfam" id="PF00743">
    <property type="entry name" value="FMO-like"/>
    <property type="match status" value="1"/>
</dbReference>
<dbReference type="PANTHER" id="PTHR23023">
    <property type="entry name" value="DIMETHYLANILINE MONOOXYGENASE"/>
    <property type="match status" value="1"/>
</dbReference>
<name>A0AAQ4EN90_AMBAM</name>
<evidence type="ECO:0000256" key="2">
    <source>
        <dbReference type="ARBA" id="ARBA00022630"/>
    </source>
</evidence>
<dbReference type="PRINTS" id="PR00370">
    <property type="entry name" value="FMOXYGENASE"/>
</dbReference>
<comment type="caution">
    <text evidence="7">The sequence shown here is derived from an EMBL/GenBank/DDBJ whole genome shotgun (WGS) entry which is preliminary data.</text>
</comment>
<dbReference type="AlphaFoldDB" id="A0AAQ4EN90"/>
<evidence type="ECO:0000256" key="6">
    <source>
        <dbReference type="RuleBase" id="RU361177"/>
    </source>
</evidence>
<evidence type="ECO:0000256" key="1">
    <source>
        <dbReference type="ARBA" id="ARBA00009183"/>
    </source>
</evidence>
<proteinExistence type="inferred from homology"/>
<organism evidence="7 8">
    <name type="scientific">Amblyomma americanum</name>
    <name type="common">Lone star tick</name>
    <dbReference type="NCBI Taxonomy" id="6943"/>
    <lineage>
        <taxon>Eukaryota</taxon>
        <taxon>Metazoa</taxon>
        <taxon>Ecdysozoa</taxon>
        <taxon>Arthropoda</taxon>
        <taxon>Chelicerata</taxon>
        <taxon>Arachnida</taxon>
        <taxon>Acari</taxon>
        <taxon>Parasitiformes</taxon>
        <taxon>Ixodida</taxon>
        <taxon>Ixodoidea</taxon>
        <taxon>Ixodidae</taxon>
        <taxon>Amblyomminae</taxon>
        <taxon>Amblyomma</taxon>
    </lineage>
</organism>
<dbReference type="EMBL" id="JARKHS020013299">
    <property type="protein sequence ID" value="KAK8776170.1"/>
    <property type="molecule type" value="Genomic_DNA"/>
</dbReference>
<dbReference type="InterPro" id="IPR036188">
    <property type="entry name" value="FAD/NAD-bd_sf"/>
</dbReference>
<keyword evidence="3 6" id="KW-0274">FAD</keyword>
<dbReference type="Gene3D" id="3.50.50.60">
    <property type="entry name" value="FAD/NAD(P)-binding domain"/>
    <property type="match status" value="1"/>
</dbReference>
<protein>
    <recommendedName>
        <fullName evidence="6">Flavin-containing monooxygenase</fullName>
        <ecNumber evidence="6">1.-.-.-</ecNumber>
    </recommendedName>
</protein>
<keyword evidence="5 6" id="KW-0560">Oxidoreductase</keyword>
<evidence type="ECO:0000313" key="7">
    <source>
        <dbReference type="EMBL" id="KAK8776170.1"/>
    </source>
</evidence>
<evidence type="ECO:0000256" key="3">
    <source>
        <dbReference type="ARBA" id="ARBA00022827"/>
    </source>
</evidence>
<keyword evidence="6" id="KW-0503">Monooxygenase</keyword>
<keyword evidence="2 6" id="KW-0285">Flavoprotein</keyword>
<dbReference type="InterPro" id="IPR050346">
    <property type="entry name" value="FMO-like"/>
</dbReference>
<dbReference type="InterPro" id="IPR000960">
    <property type="entry name" value="Flavin_mOase"/>
</dbReference>
<evidence type="ECO:0000256" key="5">
    <source>
        <dbReference type="ARBA" id="ARBA00023002"/>
    </source>
</evidence>
<dbReference type="GO" id="GO:0050661">
    <property type="term" value="F:NADP binding"/>
    <property type="evidence" value="ECO:0007669"/>
    <property type="project" value="InterPro"/>
</dbReference>
<dbReference type="GO" id="GO:0004499">
    <property type="term" value="F:N,N-dimethylaniline monooxygenase activity"/>
    <property type="evidence" value="ECO:0007669"/>
    <property type="project" value="InterPro"/>
</dbReference>
<reference evidence="7 8" key="1">
    <citation type="journal article" date="2023" name="Arcadia Sci">
        <title>De novo assembly of a long-read Amblyomma americanum tick genome.</title>
        <authorList>
            <person name="Chou S."/>
            <person name="Poskanzer K.E."/>
            <person name="Rollins M."/>
            <person name="Thuy-Boun P.S."/>
        </authorList>
    </citation>
    <scope>NUCLEOTIDE SEQUENCE [LARGE SCALE GENOMIC DNA]</scope>
    <source>
        <strain evidence="7">F_SG_1</strain>
        <tissue evidence="7">Salivary glands</tissue>
    </source>
</reference>
<dbReference type="InterPro" id="IPR020946">
    <property type="entry name" value="Flavin_mOase-like"/>
</dbReference>
<sequence length="110" mass="12471">MRVTVIGTGCTGVAAVKACLEEGLDVVCFERASNCGGLWWYREETPEPGTGTVMHMTVANTSKEMSCYSDFPPDKDAPWYMTHWHLLRYIRGYADHFGVTPKIRFNYEVL</sequence>
<evidence type="ECO:0000313" key="8">
    <source>
        <dbReference type="Proteomes" id="UP001321473"/>
    </source>
</evidence>
<dbReference type="Proteomes" id="UP001321473">
    <property type="component" value="Unassembled WGS sequence"/>
</dbReference>
<keyword evidence="4" id="KW-0521">NADP</keyword>
<dbReference type="GO" id="GO:0050660">
    <property type="term" value="F:flavin adenine dinucleotide binding"/>
    <property type="evidence" value="ECO:0007669"/>
    <property type="project" value="InterPro"/>
</dbReference>
<gene>
    <name evidence="7" type="ORF">V5799_030486</name>
</gene>
<dbReference type="SUPFAM" id="SSF51905">
    <property type="entry name" value="FAD/NAD(P)-binding domain"/>
    <property type="match status" value="1"/>
</dbReference>
<accession>A0AAQ4EN90</accession>
<keyword evidence="8" id="KW-1185">Reference proteome</keyword>
<comment type="similarity">
    <text evidence="1 6">Belongs to the FMO family.</text>
</comment>
<evidence type="ECO:0000256" key="4">
    <source>
        <dbReference type="ARBA" id="ARBA00022857"/>
    </source>
</evidence>